<comment type="subcellular location">
    <subcellularLocation>
        <location evidence="1">Cell membrane</location>
        <topology evidence="1">Multi-pass membrane protein</topology>
    </subcellularLocation>
</comment>
<comment type="caution">
    <text evidence="10">The sequence shown here is derived from an EMBL/GenBank/DDBJ whole genome shotgun (WGS) entry which is preliminary data.</text>
</comment>
<feature type="domain" description="EamA" evidence="9">
    <location>
        <begin position="188"/>
        <end position="322"/>
    </location>
</feature>
<feature type="transmembrane region" description="Helical" evidence="8">
    <location>
        <begin position="252"/>
        <end position="270"/>
    </location>
</feature>
<evidence type="ECO:0000259" key="9">
    <source>
        <dbReference type="Pfam" id="PF00892"/>
    </source>
</evidence>
<feature type="transmembrane region" description="Helical" evidence="8">
    <location>
        <begin position="41"/>
        <end position="59"/>
    </location>
</feature>
<dbReference type="SUPFAM" id="SSF103481">
    <property type="entry name" value="Multidrug resistance efflux transporter EmrE"/>
    <property type="match status" value="2"/>
</dbReference>
<keyword evidence="5 8" id="KW-1133">Transmembrane helix</keyword>
<feature type="transmembrane region" description="Helical" evidence="8">
    <location>
        <begin position="307"/>
        <end position="324"/>
    </location>
</feature>
<keyword evidence="4 8" id="KW-0812">Transmembrane</keyword>
<dbReference type="EMBL" id="MRYD01000220">
    <property type="protein sequence ID" value="OSZ57121.1"/>
    <property type="molecule type" value="Genomic_DNA"/>
</dbReference>
<accession>A0ABX3YBW4</accession>
<dbReference type="Proteomes" id="UP000194266">
    <property type="component" value="Unassembled WGS sequence"/>
</dbReference>
<feature type="transmembrane region" description="Helical" evidence="8">
    <location>
        <begin position="131"/>
        <end position="152"/>
    </location>
</feature>
<comment type="similarity">
    <text evidence="2">Belongs to the EamA transporter family.</text>
</comment>
<feature type="region of interest" description="Disordered" evidence="7">
    <location>
        <begin position="1"/>
        <end position="38"/>
    </location>
</feature>
<evidence type="ECO:0000256" key="3">
    <source>
        <dbReference type="ARBA" id="ARBA00022475"/>
    </source>
</evidence>
<evidence type="ECO:0000256" key="5">
    <source>
        <dbReference type="ARBA" id="ARBA00022989"/>
    </source>
</evidence>
<feature type="transmembrane region" description="Helical" evidence="8">
    <location>
        <begin position="79"/>
        <end position="95"/>
    </location>
</feature>
<evidence type="ECO:0000256" key="2">
    <source>
        <dbReference type="ARBA" id="ARBA00007362"/>
    </source>
</evidence>
<dbReference type="InterPro" id="IPR000620">
    <property type="entry name" value="EamA_dom"/>
</dbReference>
<organism evidence="10 11">
    <name type="scientific">Streptomyces pharetrae CZA14</name>
    <dbReference type="NCBI Taxonomy" id="1144883"/>
    <lineage>
        <taxon>Bacteria</taxon>
        <taxon>Bacillati</taxon>
        <taxon>Actinomycetota</taxon>
        <taxon>Actinomycetes</taxon>
        <taxon>Kitasatosporales</taxon>
        <taxon>Streptomycetaceae</taxon>
        <taxon>Streptomyces</taxon>
    </lineage>
</organism>
<dbReference type="Gene3D" id="1.10.3730.20">
    <property type="match status" value="1"/>
</dbReference>
<evidence type="ECO:0000256" key="4">
    <source>
        <dbReference type="ARBA" id="ARBA00022692"/>
    </source>
</evidence>
<feature type="transmembrane region" description="Helical" evidence="8">
    <location>
        <begin position="186"/>
        <end position="206"/>
    </location>
</feature>
<dbReference type="PANTHER" id="PTHR42920">
    <property type="entry name" value="OS03G0707200 PROTEIN-RELATED"/>
    <property type="match status" value="1"/>
</dbReference>
<protein>
    <submittedName>
        <fullName evidence="10">EamA family transporter</fullName>
    </submittedName>
</protein>
<dbReference type="PANTHER" id="PTHR42920:SF11">
    <property type="entry name" value="INNER MEMBRANE PROTEIN YTFF"/>
    <property type="match status" value="1"/>
</dbReference>
<evidence type="ECO:0000256" key="1">
    <source>
        <dbReference type="ARBA" id="ARBA00004651"/>
    </source>
</evidence>
<evidence type="ECO:0000256" key="7">
    <source>
        <dbReference type="SAM" id="MobiDB-lite"/>
    </source>
</evidence>
<feature type="domain" description="EamA" evidence="9">
    <location>
        <begin position="46"/>
        <end position="179"/>
    </location>
</feature>
<reference evidence="10 11" key="1">
    <citation type="submission" date="2016-12" db="EMBL/GenBank/DDBJ databases">
        <title>Genome Mining:The Detection of Biosynthetic Gene Clusters to Aid in the Expression of Curamycin A produced by Streptomyces sp. strain CZA14.</title>
        <authorList>
            <person name="Durrell K.A."/>
            <person name="Kirby B.M."/>
            <person name="Khan W."/>
            <person name="Mthethwa T."/>
            <person name="Le Roes-Hill M."/>
        </authorList>
    </citation>
    <scope>NUCLEOTIDE SEQUENCE [LARGE SCALE GENOMIC DNA]</scope>
    <source>
        <strain evidence="10 11">CZA14</strain>
    </source>
</reference>
<dbReference type="InterPro" id="IPR037185">
    <property type="entry name" value="EmrE-like"/>
</dbReference>
<keyword evidence="3" id="KW-1003">Cell membrane</keyword>
<proteinExistence type="inferred from homology"/>
<feature type="transmembrane region" description="Helical" evidence="8">
    <location>
        <begin position="282"/>
        <end position="301"/>
    </location>
</feature>
<evidence type="ECO:0000313" key="10">
    <source>
        <dbReference type="EMBL" id="OSZ57121.1"/>
    </source>
</evidence>
<dbReference type="InterPro" id="IPR051258">
    <property type="entry name" value="Diverse_Substrate_Transporter"/>
</dbReference>
<evidence type="ECO:0000256" key="8">
    <source>
        <dbReference type="SAM" id="Phobius"/>
    </source>
</evidence>
<dbReference type="Pfam" id="PF00892">
    <property type="entry name" value="EamA"/>
    <property type="match status" value="2"/>
</dbReference>
<name>A0ABX3YBW4_9ACTN</name>
<gene>
    <name evidence="10" type="ORF">OQI_29060</name>
</gene>
<evidence type="ECO:0000256" key="6">
    <source>
        <dbReference type="ARBA" id="ARBA00023136"/>
    </source>
</evidence>
<keyword evidence="11" id="KW-1185">Reference proteome</keyword>
<evidence type="ECO:0000313" key="11">
    <source>
        <dbReference type="Proteomes" id="UP000194266"/>
    </source>
</evidence>
<feature type="transmembrane region" description="Helical" evidence="8">
    <location>
        <begin position="218"/>
        <end position="240"/>
    </location>
</feature>
<keyword evidence="6 8" id="KW-0472">Membrane</keyword>
<feature type="transmembrane region" description="Helical" evidence="8">
    <location>
        <begin position="107"/>
        <end position="125"/>
    </location>
</feature>
<feature type="transmembrane region" description="Helical" evidence="8">
    <location>
        <begin position="164"/>
        <end position="180"/>
    </location>
</feature>
<feature type="compositionally biased region" description="Low complexity" evidence="7">
    <location>
        <begin position="8"/>
        <end position="26"/>
    </location>
</feature>
<sequence length="326" mass="33951">MAAVLPRTTTPTSAPEASEAPEAAEAPEPHDSPNPSAIKGTAAPVLGIALAALATVVWSGSFVTSRALHDSVPPVQHAFWRWVIALAVITPFGARQAWRQRQLIRRHLGFVVLASLLGVTVYNTLVNQAGLTTPAATMGMIMAASPVLMAVFERASGVRLGVRRIAGVLTACAGVLLLLGRDGARFAAGDLWMIAAACCFGSYSALLRRKPAELGGTAFLFTTFLIGAVLLLPAQGVSLAAQGGFTPAPATVLPLLYVGIVSSALAFFAWNRAIALVGPSRAGVVYYLQPVCVALLSWALLDEATGWAQFLCMALILGGVVLGARR</sequence>